<dbReference type="EMBL" id="PDXD01000075">
    <property type="protein sequence ID" value="RYN64387.1"/>
    <property type="molecule type" value="Genomic_DNA"/>
</dbReference>
<name>A0A4Q4MYX0_ALTAL</name>
<protein>
    <submittedName>
        <fullName evidence="2">Uncharacterized protein</fullName>
    </submittedName>
</protein>
<evidence type="ECO:0000256" key="1">
    <source>
        <dbReference type="SAM" id="SignalP"/>
    </source>
</evidence>
<accession>A0A4Q4MYX0</accession>
<feature type="signal peptide" evidence="1">
    <location>
        <begin position="1"/>
        <end position="20"/>
    </location>
</feature>
<evidence type="ECO:0000313" key="2">
    <source>
        <dbReference type="EMBL" id="RYN64387.1"/>
    </source>
</evidence>
<comment type="caution">
    <text evidence="2">The sequence shown here is derived from an EMBL/GenBank/DDBJ whole genome shotgun (WGS) entry which is preliminary data.</text>
</comment>
<dbReference type="AlphaFoldDB" id="A0A4Q4MYX0"/>
<evidence type="ECO:0000313" key="3">
    <source>
        <dbReference type="Proteomes" id="UP000291422"/>
    </source>
</evidence>
<dbReference type="Proteomes" id="UP000291422">
    <property type="component" value="Unassembled WGS sequence"/>
</dbReference>
<gene>
    <name evidence="2" type="ORF">AA0117_g12516</name>
</gene>
<feature type="chain" id="PRO_5020422889" evidence="1">
    <location>
        <begin position="21"/>
        <end position="101"/>
    </location>
</feature>
<reference evidence="3" key="1">
    <citation type="journal article" date="2019" name="bioRxiv">
        <title>Genomics, evolutionary history and diagnostics of the Alternaria alternata species group including apple and Asian pear pathotypes.</title>
        <authorList>
            <person name="Armitage A.D."/>
            <person name="Cockerton H.M."/>
            <person name="Sreenivasaprasad S."/>
            <person name="Woodhall J.W."/>
            <person name="Lane C.R."/>
            <person name="Harrison R.J."/>
            <person name="Clarkson J.P."/>
        </authorList>
    </citation>
    <scope>NUCLEOTIDE SEQUENCE [LARGE SCALE GENOMIC DNA]</scope>
    <source>
        <strain evidence="3">FERA 1177</strain>
    </source>
</reference>
<sequence length="101" mass="10336">MLSSVLTIVLAALLMQPAFSVSPTSPSPTPTPSADCAVNVFKSPPRQTNCTFYETTTTSTVYTDCGGCALKTKVLGVGLGCRVSTTVPGTATATVTACKKD</sequence>
<keyword evidence="1" id="KW-0732">Signal</keyword>
<proteinExistence type="predicted"/>
<organism evidence="2 3">
    <name type="scientific">Alternaria alternata</name>
    <name type="common">Alternaria rot fungus</name>
    <name type="synonym">Torula alternata</name>
    <dbReference type="NCBI Taxonomy" id="5599"/>
    <lineage>
        <taxon>Eukaryota</taxon>
        <taxon>Fungi</taxon>
        <taxon>Dikarya</taxon>
        <taxon>Ascomycota</taxon>
        <taxon>Pezizomycotina</taxon>
        <taxon>Dothideomycetes</taxon>
        <taxon>Pleosporomycetidae</taxon>
        <taxon>Pleosporales</taxon>
        <taxon>Pleosporineae</taxon>
        <taxon>Pleosporaceae</taxon>
        <taxon>Alternaria</taxon>
        <taxon>Alternaria sect. Alternaria</taxon>
        <taxon>Alternaria alternata complex</taxon>
    </lineage>
</organism>